<sequence>MTCSLAWSPGSPGWVGCPFRPLPGSEPHALVLRRPFGFLAVHRETRLVLAAGRVTDPKPFPEDEDAYLPDTSGD</sequence>
<reference evidence="3" key="1">
    <citation type="journal article" date="2019" name="Int. J. Syst. Evol. Microbiol.">
        <title>The Global Catalogue of Microorganisms (GCM) 10K type strain sequencing project: providing services to taxonomists for standard genome sequencing and annotation.</title>
        <authorList>
            <consortium name="The Broad Institute Genomics Platform"/>
            <consortium name="The Broad Institute Genome Sequencing Center for Infectious Disease"/>
            <person name="Wu L."/>
            <person name="Ma J."/>
        </authorList>
    </citation>
    <scope>NUCLEOTIDE SEQUENCE [LARGE SCALE GENOMIC DNA]</scope>
    <source>
        <strain evidence="3">JCM 4358</strain>
    </source>
</reference>
<dbReference type="SUPFAM" id="SSF56574">
    <property type="entry name" value="Serpins"/>
    <property type="match status" value="1"/>
</dbReference>
<evidence type="ECO:0000313" key="3">
    <source>
        <dbReference type="Proteomes" id="UP001499986"/>
    </source>
</evidence>
<comment type="caution">
    <text evidence="2">The sequence shown here is derived from an EMBL/GenBank/DDBJ whole genome shotgun (WGS) entry which is preliminary data.</text>
</comment>
<evidence type="ECO:0000256" key="1">
    <source>
        <dbReference type="SAM" id="MobiDB-lite"/>
    </source>
</evidence>
<evidence type="ECO:0000313" key="2">
    <source>
        <dbReference type="EMBL" id="GAA2399626.1"/>
    </source>
</evidence>
<accession>A0ABP5VG44</accession>
<organism evidence="2 3">
    <name type="scientific">Streptomyces coeruleofuscus</name>
    <dbReference type="NCBI Taxonomy" id="66879"/>
    <lineage>
        <taxon>Bacteria</taxon>
        <taxon>Bacillati</taxon>
        <taxon>Actinomycetota</taxon>
        <taxon>Actinomycetes</taxon>
        <taxon>Kitasatosporales</taxon>
        <taxon>Streptomycetaceae</taxon>
        <taxon>Streptomyces</taxon>
    </lineage>
</organism>
<gene>
    <name evidence="2" type="ORF">GCM10010255_35300</name>
</gene>
<dbReference type="RefSeq" id="WP_086848884.1">
    <property type="nucleotide sequence ID" value="NZ_BAAASE010000004.1"/>
</dbReference>
<dbReference type="EMBL" id="BAAASE010000004">
    <property type="protein sequence ID" value="GAA2399626.1"/>
    <property type="molecule type" value="Genomic_DNA"/>
</dbReference>
<feature type="compositionally biased region" description="Acidic residues" evidence="1">
    <location>
        <begin position="62"/>
        <end position="74"/>
    </location>
</feature>
<protein>
    <submittedName>
        <fullName evidence="2">Uncharacterized protein</fullName>
    </submittedName>
</protein>
<proteinExistence type="predicted"/>
<feature type="region of interest" description="Disordered" evidence="1">
    <location>
        <begin position="55"/>
        <end position="74"/>
    </location>
</feature>
<dbReference type="Proteomes" id="UP001499986">
    <property type="component" value="Unassembled WGS sequence"/>
</dbReference>
<keyword evidence="3" id="KW-1185">Reference proteome</keyword>
<dbReference type="InterPro" id="IPR036186">
    <property type="entry name" value="Serpin_sf"/>
</dbReference>
<name>A0ABP5VG44_9ACTN</name>